<reference evidence="1 2" key="1">
    <citation type="submission" date="2021-05" db="EMBL/GenBank/DDBJ databases">
        <title>Complete genome of the cytokinin-producing biocontrol strain Pseudomonas fluorescens G20-18.</title>
        <authorList>
            <person name="Nielsen T.K."/>
            <person name="Mekureyaw M.F."/>
            <person name="Hansen L.H."/>
            <person name="Nicolaisen M.H."/>
            <person name="Roitsch T.G."/>
            <person name="Hennessy R.C."/>
        </authorList>
    </citation>
    <scope>NUCLEOTIDE SEQUENCE [LARGE SCALE GENOMIC DNA]</scope>
    <source>
        <strain evidence="1 2">G20-18</strain>
    </source>
</reference>
<dbReference type="Proteomes" id="UP000681155">
    <property type="component" value="Chromosome"/>
</dbReference>
<keyword evidence="2" id="KW-1185">Reference proteome</keyword>
<evidence type="ECO:0000313" key="1">
    <source>
        <dbReference type="EMBL" id="QVW22562.1"/>
    </source>
</evidence>
<name>A0ABX8ERX1_9PSED</name>
<evidence type="ECO:0000313" key="2">
    <source>
        <dbReference type="Proteomes" id="UP000681155"/>
    </source>
</evidence>
<dbReference type="RefSeq" id="WP_214378833.1">
    <property type="nucleotide sequence ID" value="NZ_CP075566.1"/>
</dbReference>
<proteinExistence type="predicted"/>
<gene>
    <name evidence="1" type="ORF">KJF94_22275</name>
</gene>
<protein>
    <recommendedName>
        <fullName evidence="3">Capsular biosynthesis protein</fullName>
    </recommendedName>
</protein>
<sequence>MRQPSFAQLLEIENDPAFLTFRCPRSGALLWPLVRNQFYRQLISDLYYQEAPLIAAVPAVPRGQALASLARVARHNLGQRRLSGDVLVIGTGAGSFLREGRWFNRITDYLAQASPPDTVTVEGVVDWNVPRPRWNQRISYWLPWQGAITVAGRLLQRDSHVETAREVLAYARQRAHDLLDLSIAETQMDMLVGMLARKLARLPVVHHAYRRLLEKVRPRLILLEQACYGDFSPINQIAREMGIRVAEPQHGMVSGGHDAYCYAPLLRDSAEYKACLPHDFLGYGSWWNKQINVPVEKWVIGHPHYSEQRRGMSLAKGVQNDILLLGDGIEFPLYVALATELAELLRGQYRIVLRPHPLERVEVYRRYPDGKIGDVFIDTNRDIYSSFISAHAVAGEVSTGLFEAIGIAGKVLLWETPKAQFSYPSHPFSGFVDAKGFVEELLKPEGSGLPVIDEDIWASDWVSNYKNYLGHVLDKAG</sequence>
<dbReference type="EMBL" id="CP075566">
    <property type="protein sequence ID" value="QVW22562.1"/>
    <property type="molecule type" value="Genomic_DNA"/>
</dbReference>
<organism evidence="1 2">
    <name type="scientific">Pseudomonas hormoni</name>
    <dbReference type="NCBI Taxonomy" id="3093767"/>
    <lineage>
        <taxon>Bacteria</taxon>
        <taxon>Pseudomonadati</taxon>
        <taxon>Pseudomonadota</taxon>
        <taxon>Gammaproteobacteria</taxon>
        <taxon>Pseudomonadales</taxon>
        <taxon>Pseudomonadaceae</taxon>
        <taxon>Pseudomonas</taxon>
    </lineage>
</organism>
<evidence type="ECO:0008006" key="3">
    <source>
        <dbReference type="Google" id="ProtNLM"/>
    </source>
</evidence>
<accession>A0ABX8ERX1</accession>